<dbReference type="Proteomes" id="UP001497482">
    <property type="component" value="Chromosome 18"/>
</dbReference>
<dbReference type="EMBL" id="OZ035840">
    <property type="protein sequence ID" value="CAL1588284.1"/>
    <property type="molecule type" value="Genomic_DNA"/>
</dbReference>
<sequence length="150" mass="16434">MTPLTYKCRWSAPRQQDSSLCAMEMSVKLICGITLFFLLLACSPSEGWYKQMAGGPSYYSVGRASGLLSGIRRSPYAKRGETQPTESAQNVLSELTSRSFFLKTMSVCIKEITPILQSCELFPERLKGSFKCSAEVFLSLDSADCAAAGD</sequence>
<evidence type="ECO:0000256" key="4">
    <source>
        <dbReference type="ARBA" id="ARBA00022685"/>
    </source>
</evidence>
<dbReference type="PRINTS" id="PR01889">
    <property type="entry name" value="PPNRPEPTIDEB"/>
</dbReference>
<evidence type="ECO:0000256" key="1">
    <source>
        <dbReference type="ARBA" id="ARBA00004613"/>
    </source>
</evidence>
<evidence type="ECO:0000256" key="3">
    <source>
        <dbReference type="ARBA" id="ARBA00022525"/>
    </source>
</evidence>
<evidence type="ECO:0008006" key="8">
    <source>
        <dbReference type="Google" id="ProtNLM"/>
    </source>
</evidence>
<dbReference type="InterPro" id="IPR013297">
    <property type="entry name" value="Neuropept_BW_pre"/>
</dbReference>
<dbReference type="Pfam" id="PF15180">
    <property type="entry name" value="NPBW"/>
    <property type="match status" value="1"/>
</dbReference>
<evidence type="ECO:0000313" key="7">
    <source>
        <dbReference type="Proteomes" id="UP001497482"/>
    </source>
</evidence>
<dbReference type="PANTHER" id="PTHR28553">
    <property type="entry name" value="NEUROPEPTIDE B"/>
    <property type="match status" value="1"/>
</dbReference>
<dbReference type="PANTHER" id="PTHR28553:SF1">
    <property type="entry name" value="NEUROPEPTIDE B"/>
    <property type="match status" value="1"/>
</dbReference>
<keyword evidence="5" id="KW-0732">Signal</keyword>
<name>A0AAV2KFB5_KNICA</name>
<organism evidence="6 7">
    <name type="scientific">Knipowitschia caucasica</name>
    <name type="common">Caucasian dwarf goby</name>
    <name type="synonym">Pomatoschistus caucasicus</name>
    <dbReference type="NCBI Taxonomy" id="637954"/>
    <lineage>
        <taxon>Eukaryota</taxon>
        <taxon>Metazoa</taxon>
        <taxon>Chordata</taxon>
        <taxon>Craniata</taxon>
        <taxon>Vertebrata</taxon>
        <taxon>Euteleostomi</taxon>
        <taxon>Actinopterygii</taxon>
        <taxon>Neopterygii</taxon>
        <taxon>Teleostei</taxon>
        <taxon>Neoteleostei</taxon>
        <taxon>Acanthomorphata</taxon>
        <taxon>Gobiaria</taxon>
        <taxon>Gobiiformes</taxon>
        <taxon>Gobioidei</taxon>
        <taxon>Gobiidae</taxon>
        <taxon>Gobiinae</taxon>
        <taxon>Knipowitschia</taxon>
    </lineage>
</organism>
<accession>A0AAV2KFB5</accession>
<evidence type="ECO:0000256" key="5">
    <source>
        <dbReference type="ARBA" id="ARBA00022729"/>
    </source>
</evidence>
<dbReference type="AlphaFoldDB" id="A0AAV2KFB5"/>
<evidence type="ECO:0000256" key="2">
    <source>
        <dbReference type="ARBA" id="ARBA00005292"/>
    </source>
</evidence>
<dbReference type="GO" id="GO:0001664">
    <property type="term" value="F:G protein-coupled receptor binding"/>
    <property type="evidence" value="ECO:0007669"/>
    <property type="project" value="InterPro"/>
</dbReference>
<comment type="similarity">
    <text evidence="2">Belongs to the neuropeptide B/W family.</text>
</comment>
<gene>
    <name evidence="6" type="ORF">KC01_LOCUS18103</name>
</gene>
<dbReference type="InterPro" id="IPR013298">
    <property type="entry name" value="Neuropept_B_pre"/>
</dbReference>
<dbReference type="GO" id="GO:0007631">
    <property type="term" value="P:feeding behavior"/>
    <property type="evidence" value="ECO:0007669"/>
    <property type="project" value="TreeGrafter"/>
</dbReference>
<keyword evidence="3" id="KW-0964">Secreted</keyword>
<dbReference type="GO" id="GO:0005576">
    <property type="term" value="C:extracellular region"/>
    <property type="evidence" value="ECO:0007669"/>
    <property type="project" value="UniProtKB-SubCell"/>
</dbReference>
<proteinExistence type="inferred from homology"/>
<keyword evidence="7" id="KW-1185">Reference proteome</keyword>
<evidence type="ECO:0000313" key="6">
    <source>
        <dbReference type="EMBL" id="CAL1588284.1"/>
    </source>
</evidence>
<protein>
    <recommendedName>
        <fullName evidence="8">Neuropeptide B</fullName>
    </recommendedName>
</protein>
<keyword evidence="4" id="KW-0165">Cleavage on pair of basic residues</keyword>
<reference evidence="6 7" key="1">
    <citation type="submission" date="2024-04" db="EMBL/GenBank/DDBJ databases">
        <authorList>
            <person name="Waldvogel A.-M."/>
            <person name="Schoenle A."/>
        </authorList>
    </citation>
    <scope>NUCLEOTIDE SEQUENCE [LARGE SCALE GENOMIC DNA]</scope>
</reference>
<comment type="subcellular location">
    <subcellularLocation>
        <location evidence="1">Secreted</location>
    </subcellularLocation>
</comment>
<dbReference type="GO" id="GO:0007186">
    <property type="term" value="P:G protein-coupled receptor signaling pathway"/>
    <property type="evidence" value="ECO:0007669"/>
    <property type="project" value="TreeGrafter"/>
</dbReference>